<feature type="transmembrane region" description="Helical" evidence="8">
    <location>
        <begin position="456"/>
        <end position="475"/>
    </location>
</feature>
<feature type="transmembrane region" description="Helical" evidence="8">
    <location>
        <begin position="235"/>
        <end position="255"/>
    </location>
</feature>
<evidence type="ECO:0000259" key="9">
    <source>
        <dbReference type="PROSITE" id="PS50850"/>
    </source>
</evidence>
<dbReference type="PANTHER" id="PTHR42718">
    <property type="entry name" value="MAJOR FACILITATOR SUPERFAMILY MULTIDRUG TRANSPORTER MFSC"/>
    <property type="match status" value="1"/>
</dbReference>
<dbReference type="InterPro" id="IPR036259">
    <property type="entry name" value="MFS_trans_sf"/>
</dbReference>
<dbReference type="AlphaFoldDB" id="A0A0W8G7Q5"/>
<feature type="transmembrane region" description="Helical" evidence="8">
    <location>
        <begin position="415"/>
        <end position="435"/>
    </location>
</feature>
<reference evidence="10" key="1">
    <citation type="journal article" date="2015" name="Proc. Natl. Acad. Sci. U.S.A.">
        <title>Networks of energetic and metabolic interactions define dynamics in microbial communities.</title>
        <authorList>
            <person name="Embree M."/>
            <person name="Liu J.K."/>
            <person name="Al-Bassam M.M."/>
            <person name="Zengler K."/>
        </authorList>
    </citation>
    <scope>NUCLEOTIDE SEQUENCE</scope>
</reference>
<dbReference type="CDD" id="cd17321">
    <property type="entry name" value="MFS_MMR_MDR_like"/>
    <property type="match status" value="1"/>
</dbReference>
<organism evidence="10">
    <name type="scientific">hydrocarbon metagenome</name>
    <dbReference type="NCBI Taxonomy" id="938273"/>
    <lineage>
        <taxon>unclassified sequences</taxon>
        <taxon>metagenomes</taxon>
        <taxon>ecological metagenomes</taxon>
    </lineage>
</organism>
<dbReference type="EMBL" id="LNQE01000124">
    <property type="protein sequence ID" value="KUG29152.1"/>
    <property type="molecule type" value="Genomic_DNA"/>
</dbReference>
<feature type="domain" description="Major facilitator superfamily (MFS) profile" evidence="9">
    <location>
        <begin position="20"/>
        <end position="479"/>
    </location>
</feature>
<dbReference type="PROSITE" id="PS50850">
    <property type="entry name" value="MFS"/>
    <property type="match status" value="1"/>
</dbReference>
<feature type="transmembrane region" description="Helical" evidence="8">
    <location>
        <begin position="211"/>
        <end position="229"/>
    </location>
</feature>
<protein>
    <recommendedName>
        <fullName evidence="9">Major facilitator superfamily (MFS) profile domain-containing protein</fullName>
    </recommendedName>
</protein>
<proteinExistence type="inferred from homology"/>
<feature type="transmembrane region" description="Helical" evidence="8">
    <location>
        <begin position="309"/>
        <end position="326"/>
    </location>
</feature>
<comment type="subcellular location">
    <subcellularLocation>
        <location evidence="1">Cell membrane</location>
        <topology evidence="1">Multi-pass membrane protein</topology>
    </subcellularLocation>
</comment>
<keyword evidence="7 8" id="KW-0472">Membrane</keyword>
<evidence type="ECO:0000256" key="4">
    <source>
        <dbReference type="ARBA" id="ARBA00022475"/>
    </source>
</evidence>
<dbReference type="GO" id="GO:0005886">
    <property type="term" value="C:plasma membrane"/>
    <property type="evidence" value="ECO:0007669"/>
    <property type="project" value="UniProtKB-SubCell"/>
</dbReference>
<evidence type="ECO:0000256" key="3">
    <source>
        <dbReference type="ARBA" id="ARBA00022448"/>
    </source>
</evidence>
<evidence type="ECO:0000256" key="8">
    <source>
        <dbReference type="SAM" id="Phobius"/>
    </source>
</evidence>
<keyword evidence="5 8" id="KW-0812">Transmembrane</keyword>
<evidence type="ECO:0000256" key="2">
    <source>
        <dbReference type="ARBA" id="ARBA00008537"/>
    </source>
</evidence>
<feature type="transmembrane region" description="Helical" evidence="8">
    <location>
        <begin position="111"/>
        <end position="132"/>
    </location>
</feature>
<feature type="transmembrane region" description="Helical" evidence="8">
    <location>
        <begin position="338"/>
        <end position="357"/>
    </location>
</feature>
<comment type="caution">
    <text evidence="10">The sequence shown here is derived from an EMBL/GenBank/DDBJ whole genome shotgun (WGS) entry which is preliminary data.</text>
</comment>
<dbReference type="InterPro" id="IPR004638">
    <property type="entry name" value="EmrB-like"/>
</dbReference>
<evidence type="ECO:0000256" key="1">
    <source>
        <dbReference type="ARBA" id="ARBA00004651"/>
    </source>
</evidence>
<dbReference type="Pfam" id="PF07690">
    <property type="entry name" value="MFS_1"/>
    <property type="match status" value="1"/>
</dbReference>
<feature type="transmembrane region" description="Helical" evidence="8">
    <location>
        <begin position="86"/>
        <end position="105"/>
    </location>
</feature>
<dbReference type="GO" id="GO:0022857">
    <property type="term" value="F:transmembrane transporter activity"/>
    <property type="evidence" value="ECO:0007669"/>
    <property type="project" value="InterPro"/>
</dbReference>
<dbReference type="Gene3D" id="1.20.1720.10">
    <property type="entry name" value="Multidrug resistance protein D"/>
    <property type="match status" value="1"/>
</dbReference>
<dbReference type="SUPFAM" id="SSF103473">
    <property type="entry name" value="MFS general substrate transporter"/>
    <property type="match status" value="1"/>
</dbReference>
<feature type="transmembrane region" description="Helical" evidence="8">
    <location>
        <begin position="276"/>
        <end position="297"/>
    </location>
</feature>
<accession>A0A0W8G7Q5</accession>
<feature type="transmembrane region" description="Helical" evidence="8">
    <location>
        <begin position="12"/>
        <end position="33"/>
    </location>
</feature>
<dbReference type="PANTHER" id="PTHR42718:SF9">
    <property type="entry name" value="MAJOR FACILITATOR SUPERFAMILY MULTIDRUG TRANSPORTER MFSC"/>
    <property type="match status" value="1"/>
</dbReference>
<keyword evidence="3" id="KW-0813">Transport</keyword>
<keyword evidence="6 8" id="KW-1133">Transmembrane helix</keyword>
<feature type="transmembrane region" description="Helical" evidence="8">
    <location>
        <begin position="172"/>
        <end position="191"/>
    </location>
</feature>
<evidence type="ECO:0000256" key="7">
    <source>
        <dbReference type="ARBA" id="ARBA00023136"/>
    </source>
</evidence>
<feature type="transmembrane region" description="Helical" evidence="8">
    <location>
        <begin position="53"/>
        <end position="74"/>
    </location>
</feature>
<dbReference type="NCBIfam" id="TIGR00711">
    <property type="entry name" value="efflux_EmrB"/>
    <property type="match status" value="1"/>
</dbReference>
<comment type="similarity">
    <text evidence="2">Belongs to the major facilitator superfamily. EmrB family.</text>
</comment>
<dbReference type="PRINTS" id="PR01036">
    <property type="entry name" value="TCRTETB"/>
</dbReference>
<dbReference type="InterPro" id="IPR011701">
    <property type="entry name" value="MFS"/>
</dbReference>
<sequence length="485" mass="51170">MPENPSAVPESSIGSSVALSMLGVNLMVLMATLDMSIVNVSLPTLAARLGVDFATIQWVILSYVVAIACLLLLISRLGDMMGKKRIFAIGLVIFTIASLLCGLAPSAHWLIAFRAVQGIGAAMSQALGIAIVTEIAPPGTRGRAIGFVGATVSMGLALGPSLGGILIDLAGWRWIFLVNVPVGLVAMRIVARHMPALPPSQARQRFDVPGAVIAAVTLGCYCLGMTMGQKTGFTQTHTLALLGLALAGFVLFLAVERRTAQPMIELSLFRNLRFSLNLLMSVLVFISLSGGFIVPFFLQMAQGRPTWEVGLIMMVLPVCMGVFAMLSGSLSDRFGSRGLSILGLVTVGIGYLAMTGLTQDAPWWEFVLRNCPVGIGIGLFQVPNNSAIMGAVPRERLGVASGLLNYTRVFGQSTGMPLVGAIFTASIAGMSAMPTRADMTHVPPGQLVTAFCQTNMVLFFLAMAALALGIVVWRLDRTAGPETAS</sequence>
<dbReference type="InterPro" id="IPR020846">
    <property type="entry name" value="MFS_dom"/>
</dbReference>
<evidence type="ECO:0000256" key="5">
    <source>
        <dbReference type="ARBA" id="ARBA00022692"/>
    </source>
</evidence>
<evidence type="ECO:0000256" key="6">
    <source>
        <dbReference type="ARBA" id="ARBA00022989"/>
    </source>
</evidence>
<dbReference type="Gene3D" id="1.20.1250.20">
    <property type="entry name" value="MFS general substrate transporter like domains"/>
    <property type="match status" value="1"/>
</dbReference>
<name>A0A0W8G7Q5_9ZZZZ</name>
<feature type="transmembrane region" description="Helical" evidence="8">
    <location>
        <begin position="144"/>
        <end position="166"/>
    </location>
</feature>
<evidence type="ECO:0000313" key="10">
    <source>
        <dbReference type="EMBL" id="KUG29152.1"/>
    </source>
</evidence>
<gene>
    <name evidence="10" type="ORF">ASZ90_000932</name>
</gene>
<keyword evidence="4" id="KW-1003">Cell membrane</keyword>